<name>A0AAE0L1Z6_9CHLO</name>
<gene>
    <name evidence="2" type="ORF">CYMTET_22575</name>
</gene>
<sequence>MGSALEGLYDDTCEKTAKQDLETKADCTFEEVNSLCDQLKHIRDQIVASGNAEPSDYGAVLAAIAYSYSVQMSLNLARAKASEPVAPETLEHAVNLIEGGTRPEDVAELAELLYESVETQTDPWEPPPSRITRHSTERIIRQGSESPGPWRTNEDPSPSRPRGTPGDPAIQKASSGRPGDAGKTAAARSSPRRSPEERSAHEKAAWQRTDSMPRSDTPESDPRSQSQTPKTDPRSQSQTPKTGSPPRSQTPKTEPRSLLRSKPDPRTALPTSKTPSNGRSAAAPTKAGRARANLECSQPPAANDGSFAKADDARADDAEGPPPDASEGGETRATRQPDSALGSGAAPLEGPPEAAVGAPGGALQDLPGSAPPARAKGEAGDDALQPGRLADNQPDGPEQGRSSDRGPGASTSEGGSGGPGSSSGLENLDAMAPSHPSQSSNIGVDVSRTAGIDMALKPHTPPAKANGKIPVGPNPAVGAPGLKLVDEDCPEEFETMLPFLRPALQMPEAYLRLPEGSPVILEEDDGTQSEAAPALASDRGINVEGENAAAEWPLNTFVNDPYTQPVMMEDFMLKVEQQGAAVTALASESSNLQKLLTDLRQIRSAPFGMCNIVVAFMVLVVGDVDLLEMVRGGALKEGSALSESLWMIASKYLHLRGPDSISSRMEVMDVNEVQRKQLDAASKLLSATNEESLQKLPHMLPMVDWCNKVCGMALQEERGGKIESET</sequence>
<evidence type="ECO:0000313" key="3">
    <source>
        <dbReference type="Proteomes" id="UP001190700"/>
    </source>
</evidence>
<feature type="compositionally biased region" description="Polar residues" evidence="1">
    <location>
        <begin position="269"/>
        <end position="278"/>
    </location>
</feature>
<feature type="region of interest" description="Disordered" evidence="1">
    <location>
        <begin position="117"/>
        <end position="443"/>
    </location>
</feature>
<protein>
    <submittedName>
        <fullName evidence="2">Uncharacterized protein</fullName>
    </submittedName>
</protein>
<keyword evidence="3" id="KW-1185">Reference proteome</keyword>
<feature type="compositionally biased region" description="Low complexity" evidence="1">
    <location>
        <begin position="279"/>
        <end position="291"/>
    </location>
</feature>
<comment type="caution">
    <text evidence="2">The sequence shown here is derived from an EMBL/GenBank/DDBJ whole genome shotgun (WGS) entry which is preliminary data.</text>
</comment>
<dbReference type="Proteomes" id="UP001190700">
    <property type="component" value="Unassembled WGS sequence"/>
</dbReference>
<dbReference type="EMBL" id="LGRX02011453">
    <property type="protein sequence ID" value="KAK3268952.1"/>
    <property type="molecule type" value="Genomic_DNA"/>
</dbReference>
<proteinExistence type="predicted"/>
<evidence type="ECO:0000256" key="1">
    <source>
        <dbReference type="SAM" id="MobiDB-lite"/>
    </source>
</evidence>
<accession>A0AAE0L1Z6</accession>
<dbReference type="AlphaFoldDB" id="A0AAE0L1Z6"/>
<feature type="compositionally biased region" description="Low complexity" evidence="1">
    <location>
        <begin position="339"/>
        <end position="357"/>
    </location>
</feature>
<feature type="compositionally biased region" description="Basic and acidic residues" evidence="1">
    <location>
        <begin position="193"/>
        <end position="222"/>
    </location>
</feature>
<organism evidence="2 3">
    <name type="scientific">Cymbomonas tetramitiformis</name>
    <dbReference type="NCBI Taxonomy" id="36881"/>
    <lineage>
        <taxon>Eukaryota</taxon>
        <taxon>Viridiplantae</taxon>
        <taxon>Chlorophyta</taxon>
        <taxon>Pyramimonadophyceae</taxon>
        <taxon>Pyramimonadales</taxon>
        <taxon>Pyramimonadaceae</taxon>
        <taxon>Cymbomonas</taxon>
    </lineage>
</organism>
<feature type="compositionally biased region" description="Polar residues" evidence="1">
    <location>
        <begin position="223"/>
        <end position="252"/>
    </location>
</feature>
<feature type="compositionally biased region" description="Basic and acidic residues" evidence="1">
    <location>
        <begin position="253"/>
        <end position="265"/>
    </location>
</feature>
<evidence type="ECO:0000313" key="2">
    <source>
        <dbReference type="EMBL" id="KAK3268952.1"/>
    </source>
</evidence>
<reference evidence="2 3" key="1">
    <citation type="journal article" date="2015" name="Genome Biol. Evol.">
        <title>Comparative Genomics of a Bacterivorous Green Alga Reveals Evolutionary Causalities and Consequences of Phago-Mixotrophic Mode of Nutrition.</title>
        <authorList>
            <person name="Burns J.A."/>
            <person name="Paasch A."/>
            <person name="Narechania A."/>
            <person name="Kim E."/>
        </authorList>
    </citation>
    <scope>NUCLEOTIDE SEQUENCE [LARGE SCALE GENOMIC DNA]</scope>
    <source>
        <strain evidence="2 3">PLY_AMNH</strain>
    </source>
</reference>